<name>A0A4R3JWF5_9PROT</name>
<proteinExistence type="predicted"/>
<organism evidence="2 3">
    <name type="scientific">Sulfuritortus calidifontis</name>
    <dbReference type="NCBI Taxonomy" id="1914471"/>
    <lineage>
        <taxon>Bacteria</taxon>
        <taxon>Pseudomonadati</taxon>
        <taxon>Pseudomonadota</taxon>
        <taxon>Betaproteobacteria</taxon>
        <taxon>Nitrosomonadales</taxon>
        <taxon>Thiobacillaceae</taxon>
        <taxon>Sulfuritortus</taxon>
    </lineage>
</organism>
<accession>A0A4R3JWF5</accession>
<comment type="caution">
    <text evidence="2">The sequence shown here is derived from an EMBL/GenBank/DDBJ whole genome shotgun (WGS) entry which is preliminary data.</text>
</comment>
<dbReference type="OrthoDB" id="2529130at2"/>
<keyword evidence="2" id="KW-0489">Methyltransferase</keyword>
<dbReference type="NCBIfam" id="TIGR01444">
    <property type="entry name" value="fkbM_fam"/>
    <property type="match status" value="1"/>
</dbReference>
<feature type="domain" description="Methyltransferase FkbM" evidence="1">
    <location>
        <begin position="88"/>
        <end position="240"/>
    </location>
</feature>
<evidence type="ECO:0000313" key="3">
    <source>
        <dbReference type="Proteomes" id="UP000295135"/>
    </source>
</evidence>
<dbReference type="GO" id="GO:0008168">
    <property type="term" value="F:methyltransferase activity"/>
    <property type="evidence" value="ECO:0007669"/>
    <property type="project" value="UniProtKB-KW"/>
</dbReference>
<sequence>MFATPSGLLGIPILKRLIPSILRRYAALFKHRYSVESRLGVLMLLDQKNLIDKNLLVRGAWEPEQISTLTRLARERCAETQATCAFLDIGAHWGLYSILMDKTGLFDRILAFEPEPTNFAQLQGNLFVNRATGAIEAHQLAISDHDGEVVIEAGPDFNRGRTLVSDKIEAGQKGIPCRRLDELIKLDNACVVAKIDVEGHEAAVLRGMTELLQKNHCLLQIESFGETAETLETLLGDGYRRLLRIGDDHYFSNF</sequence>
<dbReference type="GO" id="GO:0032259">
    <property type="term" value="P:methylation"/>
    <property type="evidence" value="ECO:0007669"/>
    <property type="project" value="UniProtKB-KW"/>
</dbReference>
<evidence type="ECO:0000313" key="2">
    <source>
        <dbReference type="EMBL" id="TCS71309.1"/>
    </source>
</evidence>
<reference evidence="2 3" key="1">
    <citation type="submission" date="2019-03" db="EMBL/GenBank/DDBJ databases">
        <title>Genomic Encyclopedia of Type Strains, Phase IV (KMG-IV): sequencing the most valuable type-strain genomes for metagenomic binning, comparative biology and taxonomic classification.</title>
        <authorList>
            <person name="Goeker M."/>
        </authorList>
    </citation>
    <scope>NUCLEOTIDE SEQUENCE [LARGE SCALE GENOMIC DNA]</scope>
    <source>
        <strain evidence="2 3">DSM 103923</strain>
    </source>
</reference>
<dbReference type="EMBL" id="SLZY01000010">
    <property type="protein sequence ID" value="TCS71309.1"/>
    <property type="molecule type" value="Genomic_DNA"/>
</dbReference>
<dbReference type="PANTHER" id="PTHR34203">
    <property type="entry name" value="METHYLTRANSFERASE, FKBM FAMILY PROTEIN"/>
    <property type="match status" value="1"/>
</dbReference>
<dbReference type="SUPFAM" id="SSF53335">
    <property type="entry name" value="S-adenosyl-L-methionine-dependent methyltransferases"/>
    <property type="match status" value="1"/>
</dbReference>
<dbReference type="Proteomes" id="UP000295135">
    <property type="component" value="Unassembled WGS sequence"/>
</dbReference>
<dbReference type="InterPro" id="IPR029063">
    <property type="entry name" value="SAM-dependent_MTases_sf"/>
</dbReference>
<dbReference type="Pfam" id="PF05050">
    <property type="entry name" value="Methyltransf_21"/>
    <property type="match status" value="1"/>
</dbReference>
<dbReference type="AlphaFoldDB" id="A0A4R3JWF5"/>
<gene>
    <name evidence="2" type="ORF">EDC61_11035</name>
</gene>
<dbReference type="RefSeq" id="WP_126463207.1">
    <property type="nucleotide sequence ID" value="NZ_AP018721.1"/>
</dbReference>
<keyword evidence="3" id="KW-1185">Reference proteome</keyword>
<dbReference type="InterPro" id="IPR052514">
    <property type="entry name" value="SAM-dependent_MTase"/>
</dbReference>
<dbReference type="Gene3D" id="3.40.50.150">
    <property type="entry name" value="Vaccinia Virus protein VP39"/>
    <property type="match status" value="1"/>
</dbReference>
<dbReference type="PANTHER" id="PTHR34203:SF15">
    <property type="entry name" value="SLL1173 PROTEIN"/>
    <property type="match status" value="1"/>
</dbReference>
<keyword evidence="2" id="KW-0808">Transferase</keyword>
<dbReference type="InterPro" id="IPR006342">
    <property type="entry name" value="FkbM_mtfrase"/>
</dbReference>
<protein>
    <submittedName>
        <fullName evidence="2">FkbM family methyltransferase</fullName>
    </submittedName>
</protein>
<evidence type="ECO:0000259" key="1">
    <source>
        <dbReference type="Pfam" id="PF05050"/>
    </source>
</evidence>